<proteinExistence type="predicted"/>
<evidence type="ECO:0000313" key="1">
    <source>
        <dbReference type="EMBL" id="GAA0454048.1"/>
    </source>
</evidence>
<dbReference type="EMBL" id="BAAAHB010000011">
    <property type="protein sequence ID" value="GAA0454048.1"/>
    <property type="molecule type" value="Genomic_DNA"/>
</dbReference>
<gene>
    <name evidence="1" type="ORF">GCM10009544_16030</name>
</gene>
<dbReference type="Proteomes" id="UP001499895">
    <property type="component" value="Unassembled WGS sequence"/>
</dbReference>
<evidence type="ECO:0000313" key="2">
    <source>
        <dbReference type="Proteomes" id="UP001499895"/>
    </source>
</evidence>
<protein>
    <submittedName>
        <fullName evidence="1">Uncharacterized protein</fullName>
    </submittedName>
</protein>
<organism evidence="1 2">
    <name type="scientific">Streptomyces stramineus</name>
    <dbReference type="NCBI Taxonomy" id="173861"/>
    <lineage>
        <taxon>Bacteria</taxon>
        <taxon>Bacillati</taxon>
        <taxon>Actinomycetota</taxon>
        <taxon>Actinomycetes</taxon>
        <taxon>Kitasatosporales</taxon>
        <taxon>Streptomycetaceae</taxon>
        <taxon>Streptomyces</taxon>
    </lineage>
</organism>
<sequence length="80" mass="8091">MAPSDRLLAVVEGWSRTTSVPGSAVVARLEIVTESGAALFVKLHAHQVERLGQIFALDDAVQAANNASVNGGGGCGDCGA</sequence>
<keyword evidence="2" id="KW-1185">Reference proteome</keyword>
<name>A0ABP3JHR7_9ACTN</name>
<reference evidence="2" key="1">
    <citation type="journal article" date="2019" name="Int. J. Syst. Evol. Microbiol.">
        <title>The Global Catalogue of Microorganisms (GCM) 10K type strain sequencing project: providing services to taxonomists for standard genome sequencing and annotation.</title>
        <authorList>
            <consortium name="The Broad Institute Genomics Platform"/>
            <consortium name="The Broad Institute Genome Sequencing Center for Infectious Disease"/>
            <person name="Wu L."/>
            <person name="Ma J."/>
        </authorList>
    </citation>
    <scope>NUCLEOTIDE SEQUENCE [LARGE SCALE GENOMIC DNA]</scope>
    <source>
        <strain evidence="2">JCM 10649</strain>
    </source>
</reference>
<accession>A0ABP3JHR7</accession>
<comment type="caution">
    <text evidence="1">The sequence shown here is derived from an EMBL/GenBank/DDBJ whole genome shotgun (WGS) entry which is preliminary data.</text>
</comment>
<dbReference type="RefSeq" id="WP_344087896.1">
    <property type="nucleotide sequence ID" value="NZ_BAAAHB010000011.1"/>
</dbReference>